<feature type="region of interest" description="Disordered" evidence="1">
    <location>
        <begin position="197"/>
        <end position="303"/>
    </location>
</feature>
<feature type="compositionally biased region" description="Polar residues" evidence="1">
    <location>
        <begin position="46"/>
        <end position="60"/>
    </location>
</feature>
<evidence type="ECO:0000256" key="1">
    <source>
        <dbReference type="SAM" id="MobiDB-lite"/>
    </source>
</evidence>
<gene>
    <name evidence="2" type="ORF">HPA02_27080</name>
</gene>
<protein>
    <submittedName>
        <fullName evidence="2">Uncharacterized protein</fullName>
    </submittedName>
</protein>
<keyword evidence="3" id="KW-1185">Reference proteome</keyword>
<dbReference type="OrthoDB" id="6182963at2"/>
<evidence type="ECO:0000313" key="3">
    <source>
        <dbReference type="Proteomes" id="UP000321275"/>
    </source>
</evidence>
<feature type="region of interest" description="Disordered" evidence="1">
    <location>
        <begin position="116"/>
        <end position="140"/>
    </location>
</feature>
<comment type="caution">
    <text evidence="2">The sequence shown here is derived from an EMBL/GenBank/DDBJ whole genome shotgun (WGS) entry which is preliminary data.</text>
</comment>
<dbReference type="AlphaFoldDB" id="A0A510XD20"/>
<evidence type="ECO:0000313" key="2">
    <source>
        <dbReference type="EMBL" id="GEK48425.1"/>
    </source>
</evidence>
<reference evidence="2 3" key="1">
    <citation type="submission" date="2019-07" db="EMBL/GenBank/DDBJ databases">
        <title>Whole genome shotgun sequence of Halomonas pacifica NBRC 102220.</title>
        <authorList>
            <person name="Hosoyama A."/>
            <person name="Uohara A."/>
            <person name="Ohji S."/>
            <person name="Ichikawa N."/>
        </authorList>
    </citation>
    <scope>NUCLEOTIDE SEQUENCE [LARGE SCALE GENOMIC DNA]</scope>
    <source>
        <strain evidence="2 3">NBRC 102220</strain>
    </source>
</reference>
<dbReference type="EMBL" id="BJUK01000036">
    <property type="protein sequence ID" value="GEK48425.1"/>
    <property type="molecule type" value="Genomic_DNA"/>
</dbReference>
<accession>A0A510XD20</accession>
<name>A0A510XD20_9GAMM</name>
<organism evidence="2 3">
    <name type="scientific">Bisbaumannia pacifica</name>
    <dbReference type="NCBI Taxonomy" id="77098"/>
    <lineage>
        <taxon>Bacteria</taxon>
        <taxon>Pseudomonadati</taxon>
        <taxon>Pseudomonadota</taxon>
        <taxon>Gammaproteobacteria</taxon>
        <taxon>Oceanospirillales</taxon>
        <taxon>Halomonadaceae</taxon>
        <taxon>Bisbaumannia</taxon>
    </lineage>
</organism>
<feature type="compositionally biased region" description="Gly residues" evidence="1">
    <location>
        <begin position="205"/>
        <end position="215"/>
    </location>
</feature>
<dbReference type="RefSeq" id="WP_146803756.1">
    <property type="nucleotide sequence ID" value="NZ_BJUK01000036.1"/>
</dbReference>
<feature type="compositionally biased region" description="Basic and acidic residues" evidence="1">
    <location>
        <begin position="239"/>
        <end position="253"/>
    </location>
</feature>
<dbReference type="Proteomes" id="UP000321275">
    <property type="component" value="Unassembled WGS sequence"/>
</dbReference>
<sequence>MAGLLASALAGAMMGGGRAMQQNAQSRIQQRRDEALRRLDHDLSMARQNDQQQFTAGQNQQDRDFRAEQGGLDRSQQRELAEMRERGANRRTSMQIGARREEGRNDWQMVRTGDGMVQYSPSRNEYRPANLPEGAQMGGGELSERDRYRLDGIAGQIETIRERASDEMRELTTEEKAEMGRLQGQYDALLGGGGSLTPLERLLAGEGGAQPGGEQGQAPRGGSQNGGQPTVRGLLSQEMEERRNTQEANEARRAATQASERADAVIDRIEREMAGGASPGGMMADINRARGQGGSVSDETMTEAQQVAEELLSLDQNPNLSADRKRWIAERLLRLQDAGVPLNLEQ</sequence>
<proteinExistence type="predicted"/>
<feature type="compositionally biased region" description="Low complexity" evidence="1">
    <location>
        <begin position="274"/>
        <end position="284"/>
    </location>
</feature>
<feature type="region of interest" description="Disordered" evidence="1">
    <location>
        <begin position="46"/>
        <end position="75"/>
    </location>
</feature>
<feature type="compositionally biased region" description="Basic and acidic residues" evidence="1">
    <location>
        <begin position="260"/>
        <end position="273"/>
    </location>
</feature>